<dbReference type="InterPro" id="IPR045851">
    <property type="entry name" value="AMP-bd_C_sf"/>
</dbReference>
<dbReference type="Gene3D" id="3.30.300.30">
    <property type="match status" value="1"/>
</dbReference>
<sequence>MSTDSTPAPRIRDRVRGASEMVRGLGPVTRAGVLGSMGPGALGKAAHSLYRWDFLPSGLLGIAAGRDPHHTAIIDDGGSMTYEHFNERANQLARALRHGNIRPRDRIGVLSRNHRGFLLALCAHGRLGTDLVLLNPGASAEQTNAVIREQKLDFLFIDEEFTHILPEDFDQCPVAVSWLEDYEDTSCVREGWTSMRDMIRTAPPEDFPGAALLRRPRRGRVIILTSGTTGTPKGAKRPEPRSWMPASSIMSAIPLRQRRPAYLAAPLFHTWGFATAQLSIALRSTMILRRHFDPEDSLRIIEAHHPHTVFLVPTMLQRMLEAAPEKQDVDSSSLQVIASCGSAIPKHIVERTLDRFGPVLYNQYGSTEVSWATIAGPEDLAAEPTTAGRPPLGTRLSIRDEEGEEVPAGEVGRIFIGNSMLYEGYTRPGADKEIIDGMVCTGDLGYIDEAGLLYVSGREDDMIVSGGENVFPRETEDVLSGLDGVRECAVVGAEDARFGQALVAYVVRTDDEAGAALTHEGLREYVKTKLTRYNVPRETIFLDELPRNAVGKVVPRMLPEPAGSAGTAA</sequence>
<evidence type="ECO:0000259" key="2">
    <source>
        <dbReference type="Pfam" id="PF13193"/>
    </source>
</evidence>
<dbReference type="PANTHER" id="PTHR43767:SF1">
    <property type="entry name" value="NONRIBOSOMAL PEPTIDE SYNTHASE PES1 (EUROFUNG)-RELATED"/>
    <property type="match status" value="1"/>
</dbReference>
<dbReference type="PANTHER" id="PTHR43767">
    <property type="entry name" value="LONG-CHAIN-FATTY-ACID--COA LIGASE"/>
    <property type="match status" value="1"/>
</dbReference>
<dbReference type="KEGG" id="csph:CSPHI_10650"/>
<feature type="domain" description="AMP-dependent synthetase/ligase" evidence="1">
    <location>
        <begin position="64"/>
        <end position="425"/>
    </location>
</feature>
<protein>
    <submittedName>
        <fullName evidence="3">Acyl-CoA synthetase</fullName>
    </submittedName>
</protein>
<dbReference type="CDD" id="cd04433">
    <property type="entry name" value="AFD_class_I"/>
    <property type="match status" value="1"/>
</dbReference>
<proteinExistence type="predicted"/>
<dbReference type="InterPro" id="IPR050237">
    <property type="entry name" value="ATP-dep_AMP-bd_enzyme"/>
</dbReference>
<dbReference type="InterPro" id="IPR025110">
    <property type="entry name" value="AMP-bd_C"/>
</dbReference>
<accession>A0A1L7CZR2</accession>
<dbReference type="Pfam" id="PF13193">
    <property type="entry name" value="AMP-binding_C"/>
    <property type="match status" value="1"/>
</dbReference>
<evidence type="ECO:0000313" key="4">
    <source>
        <dbReference type="Proteomes" id="UP000185469"/>
    </source>
</evidence>
<name>A0A1L7CZR2_9CORY</name>
<dbReference type="Pfam" id="PF00501">
    <property type="entry name" value="AMP-binding"/>
    <property type="match status" value="1"/>
</dbReference>
<organism evidence="3 4">
    <name type="scientific">Corynebacterium sphenisci DSM 44792</name>
    <dbReference type="NCBI Taxonomy" id="1437874"/>
    <lineage>
        <taxon>Bacteria</taxon>
        <taxon>Bacillati</taxon>
        <taxon>Actinomycetota</taxon>
        <taxon>Actinomycetes</taxon>
        <taxon>Mycobacteriales</taxon>
        <taxon>Corynebacteriaceae</taxon>
        <taxon>Corynebacterium</taxon>
    </lineage>
</organism>
<dbReference type="PROSITE" id="PS00455">
    <property type="entry name" value="AMP_BINDING"/>
    <property type="match status" value="1"/>
</dbReference>
<dbReference type="Gene3D" id="3.40.50.12780">
    <property type="entry name" value="N-terminal domain of ligase-like"/>
    <property type="match status" value="1"/>
</dbReference>
<dbReference type="OrthoDB" id="56621at2"/>
<dbReference type="InterPro" id="IPR000873">
    <property type="entry name" value="AMP-dep_synth/lig_dom"/>
</dbReference>
<keyword evidence="4" id="KW-1185">Reference proteome</keyword>
<dbReference type="Proteomes" id="UP000185469">
    <property type="component" value="Chromosome"/>
</dbReference>
<gene>
    <name evidence="3" type="ORF">CSPHI_10650</name>
</gene>
<dbReference type="EMBL" id="CP009248">
    <property type="protein sequence ID" value="APT91375.1"/>
    <property type="molecule type" value="Genomic_DNA"/>
</dbReference>
<dbReference type="GO" id="GO:0016878">
    <property type="term" value="F:acid-thiol ligase activity"/>
    <property type="evidence" value="ECO:0007669"/>
    <property type="project" value="UniProtKB-ARBA"/>
</dbReference>
<evidence type="ECO:0000313" key="3">
    <source>
        <dbReference type="EMBL" id="APT91375.1"/>
    </source>
</evidence>
<dbReference type="STRING" id="1437874.CSPHI_10650"/>
<dbReference type="InterPro" id="IPR042099">
    <property type="entry name" value="ANL_N_sf"/>
</dbReference>
<feature type="domain" description="AMP-binding enzyme C-terminal" evidence="2">
    <location>
        <begin position="474"/>
        <end position="552"/>
    </location>
</feature>
<dbReference type="InterPro" id="IPR020845">
    <property type="entry name" value="AMP-binding_CS"/>
</dbReference>
<dbReference type="SUPFAM" id="SSF56801">
    <property type="entry name" value="Acetyl-CoA synthetase-like"/>
    <property type="match status" value="1"/>
</dbReference>
<evidence type="ECO:0000259" key="1">
    <source>
        <dbReference type="Pfam" id="PF00501"/>
    </source>
</evidence>
<dbReference type="AlphaFoldDB" id="A0A1L7CZR2"/>
<dbReference type="RefSeq" id="WP_075693067.1">
    <property type="nucleotide sequence ID" value="NZ_CP009248.1"/>
</dbReference>
<reference evidence="3 4" key="1">
    <citation type="submission" date="2014-08" db="EMBL/GenBank/DDBJ databases">
        <title>Complete genome sequence of Corynebacterium sphenisci CECT 5990(T) (=DSM 44792(T)), isolated from healthy wild penguins.</title>
        <authorList>
            <person name="Ruckert C."/>
            <person name="Albersmeier A."/>
            <person name="Winkler A."/>
            <person name="Kalinowski J."/>
        </authorList>
    </citation>
    <scope>NUCLEOTIDE SEQUENCE [LARGE SCALE GENOMIC DNA]</scope>
    <source>
        <strain evidence="3 4">DSM 44792</strain>
    </source>
</reference>